<sequence length="547" mass="59393">MSEPDRPPSAQASSSRSPSHSPRQAVRLSRPSPAAASSKSAPTQPWRPPNASITPCRWFLAGYCARGDSCWFAHTSVSSSSAAPSSDDAAAAAPAEPAQPQDEVERPPCVICYDVPATYALLERCPHVVCLSCARDWREGKGKEPSLVDSGVTKCCPVCRERSWFVTPSHFHYASGPQKVAAIASYKASMARKPCRNFERSLVMGNGMPDCIFGDDCHYSHKLPGSDERYLFGAGATEQRARQAQRQRARALRRLLEAGGGHYLEEYLDWSGELGAAEHELDPFDEDPRADFWEYDESDGDSDGPWERDGDDEAQWNESAMLRHLIAEAEGEHASLHVMRRALAGIRAGLSRPAWEEAAALAAWDEASVEDEEELRASTEAQQRSARAASEQRAIALEDAAEAGYEYEPEEEEVQELDGCADMWGLGRAFREGYERGGYASEGDGSHDADSAWGSDFDPSSPSMPAHRRPTFADDEDADVDETDAADASLSRAFARATSVISSAGAERSSAPLRDAAADASLMAAALRHYRSGAPSPPSQWGDDDEP</sequence>
<feature type="compositionally biased region" description="Low complexity" evidence="6">
    <location>
        <begin position="8"/>
        <end position="42"/>
    </location>
</feature>
<keyword evidence="4 5" id="KW-0862">Zinc</keyword>
<feature type="region of interest" description="Disordered" evidence="6">
    <location>
        <begin position="82"/>
        <end position="102"/>
    </location>
</feature>
<dbReference type="PANTHER" id="PTHR11224">
    <property type="entry name" value="MAKORIN-RELATED"/>
    <property type="match status" value="1"/>
</dbReference>
<keyword evidence="3 5" id="KW-0863">Zinc-finger</keyword>
<name>A0A316Z510_9BASI</name>
<dbReference type="STRING" id="58919.A0A316Z510"/>
<evidence type="ECO:0000313" key="9">
    <source>
        <dbReference type="EMBL" id="PWN96857.1"/>
    </source>
</evidence>
<keyword evidence="10" id="KW-1185">Reference proteome</keyword>
<feature type="compositionally biased region" description="Acidic residues" evidence="6">
    <location>
        <begin position="473"/>
        <end position="485"/>
    </location>
</feature>
<feature type="region of interest" description="Disordered" evidence="6">
    <location>
        <begin position="1"/>
        <end position="49"/>
    </location>
</feature>
<keyword evidence="2 5" id="KW-0479">Metal-binding</keyword>
<dbReference type="InterPro" id="IPR045072">
    <property type="entry name" value="MKRN-like"/>
</dbReference>
<feature type="zinc finger region" description="C3H1-type" evidence="5">
    <location>
        <begin position="189"/>
        <end position="224"/>
    </location>
</feature>
<evidence type="ECO:0000256" key="5">
    <source>
        <dbReference type="PROSITE-ProRule" id="PRU00723"/>
    </source>
</evidence>
<feature type="zinc finger region" description="C3H1-type" evidence="5">
    <location>
        <begin position="50"/>
        <end position="77"/>
    </location>
</feature>
<evidence type="ECO:0000259" key="7">
    <source>
        <dbReference type="PROSITE" id="PS50089"/>
    </source>
</evidence>
<evidence type="ECO:0000256" key="4">
    <source>
        <dbReference type="ARBA" id="ARBA00022833"/>
    </source>
</evidence>
<feature type="domain" description="C3H1-type" evidence="8">
    <location>
        <begin position="189"/>
        <end position="224"/>
    </location>
</feature>
<dbReference type="InterPro" id="IPR000571">
    <property type="entry name" value="Znf_CCCH"/>
</dbReference>
<dbReference type="EMBL" id="KZ819297">
    <property type="protein sequence ID" value="PWN96857.1"/>
    <property type="molecule type" value="Genomic_DNA"/>
</dbReference>
<feature type="region of interest" description="Disordered" evidence="6">
    <location>
        <begin position="372"/>
        <end position="391"/>
    </location>
</feature>
<dbReference type="PANTHER" id="PTHR11224:SF59">
    <property type="entry name" value="RING-TYPE E3 UBIQUITIN TRANSFERASE"/>
    <property type="match status" value="1"/>
</dbReference>
<dbReference type="PROSITE" id="PS50089">
    <property type="entry name" value="ZF_RING_2"/>
    <property type="match status" value="1"/>
</dbReference>
<dbReference type="PROSITE" id="PS00518">
    <property type="entry name" value="ZF_RING_1"/>
    <property type="match status" value="1"/>
</dbReference>
<keyword evidence="1" id="KW-0808">Transferase</keyword>
<feature type="compositionally biased region" description="Low complexity" evidence="6">
    <location>
        <begin position="82"/>
        <end position="101"/>
    </location>
</feature>
<dbReference type="Gene3D" id="3.30.40.10">
    <property type="entry name" value="Zinc/RING finger domain, C3HC4 (zinc finger)"/>
    <property type="match status" value="1"/>
</dbReference>
<dbReference type="InterPro" id="IPR001841">
    <property type="entry name" value="Znf_RING"/>
</dbReference>
<reference evidence="9 10" key="1">
    <citation type="journal article" date="2018" name="Mol. Biol. Evol.">
        <title>Broad Genomic Sampling Reveals a Smut Pathogenic Ancestry of the Fungal Clade Ustilaginomycotina.</title>
        <authorList>
            <person name="Kijpornyongpan T."/>
            <person name="Mondo S.J."/>
            <person name="Barry K."/>
            <person name="Sandor L."/>
            <person name="Lee J."/>
            <person name="Lipzen A."/>
            <person name="Pangilinan J."/>
            <person name="LaButti K."/>
            <person name="Hainaut M."/>
            <person name="Henrissat B."/>
            <person name="Grigoriev I.V."/>
            <person name="Spatafora J.W."/>
            <person name="Aime M.C."/>
        </authorList>
    </citation>
    <scope>NUCLEOTIDE SEQUENCE [LARGE SCALE GENOMIC DNA]</scope>
    <source>
        <strain evidence="9 10">MCA 4186</strain>
    </source>
</reference>
<dbReference type="InterPro" id="IPR036855">
    <property type="entry name" value="Znf_CCCH_sf"/>
</dbReference>
<dbReference type="GO" id="GO:0008270">
    <property type="term" value="F:zinc ion binding"/>
    <property type="evidence" value="ECO:0007669"/>
    <property type="project" value="UniProtKB-KW"/>
</dbReference>
<evidence type="ECO:0000256" key="6">
    <source>
        <dbReference type="SAM" id="MobiDB-lite"/>
    </source>
</evidence>
<evidence type="ECO:0000256" key="2">
    <source>
        <dbReference type="ARBA" id="ARBA00022723"/>
    </source>
</evidence>
<feature type="region of interest" description="Disordered" evidence="6">
    <location>
        <begin position="283"/>
        <end position="312"/>
    </location>
</feature>
<dbReference type="SUPFAM" id="SSF90229">
    <property type="entry name" value="CCCH zinc finger"/>
    <property type="match status" value="1"/>
</dbReference>
<dbReference type="OrthoDB" id="250836at2759"/>
<feature type="compositionally biased region" description="Basic and acidic residues" evidence="6">
    <location>
        <begin position="283"/>
        <end position="292"/>
    </location>
</feature>
<dbReference type="GO" id="GO:0000209">
    <property type="term" value="P:protein polyubiquitination"/>
    <property type="evidence" value="ECO:0007669"/>
    <property type="project" value="InterPro"/>
</dbReference>
<protein>
    <recommendedName>
        <fullName evidence="11">RING-type E3 ubiquitin transferase</fullName>
    </recommendedName>
</protein>
<dbReference type="GeneID" id="37270349"/>
<accession>A0A316Z510</accession>
<dbReference type="AlphaFoldDB" id="A0A316Z510"/>
<dbReference type="SMART" id="SM00356">
    <property type="entry name" value="ZnF_C3H1"/>
    <property type="match status" value="2"/>
</dbReference>
<dbReference type="InterPro" id="IPR017907">
    <property type="entry name" value="Znf_RING_CS"/>
</dbReference>
<evidence type="ECO:0000259" key="8">
    <source>
        <dbReference type="PROSITE" id="PS50103"/>
    </source>
</evidence>
<dbReference type="RefSeq" id="XP_025597136.1">
    <property type="nucleotide sequence ID" value="XM_025742805.1"/>
</dbReference>
<feature type="region of interest" description="Disordered" evidence="6">
    <location>
        <begin position="439"/>
        <end position="487"/>
    </location>
</feature>
<feature type="domain" description="RING-type" evidence="7">
    <location>
        <begin position="109"/>
        <end position="160"/>
    </location>
</feature>
<evidence type="ECO:0000313" key="10">
    <source>
        <dbReference type="Proteomes" id="UP000245946"/>
    </source>
</evidence>
<dbReference type="SUPFAM" id="SSF57850">
    <property type="entry name" value="RING/U-box"/>
    <property type="match status" value="1"/>
</dbReference>
<dbReference type="InterPro" id="IPR013083">
    <property type="entry name" value="Znf_RING/FYVE/PHD"/>
</dbReference>
<dbReference type="GO" id="GO:0061630">
    <property type="term" value="F:ubiquitin protein ligase activity"/>
    <property type="evidence" value="ECO:0007669"/>
    <property type="project" value="InterPro"/>
</dbReference>
<feature type="compositionally biased region" description="Acidic residues" evidence="6">
    <location>
        <begin position="293"/>
        <end position="312"/>
    </location>
</feature>
<proteinExistence type="predicted"/>
<dbReference type="Pfam" id="PF00642">
    <property type="entry name" value="zf-CCCH"/>
    <property type="match status" value="1"/>
</dbReference>
<organism evidence="9 10">
    <name type="scientific">Tilletiopsis washingtonensis</name>
    <dbReference type="NCBI Taxonomy" id="58919"/>
    <lineage>
        <taxon>Eukaryota</taxon>
        <taxon>Fungi</taxon>
        <taxon>Dikarya</taxon>
        <taxon>Basidiomycota</taxon>
        <taxon>Ustilaginomycotina</taxon>
        <taxon>Exobasidiomycetes</taxon>
        <taxon>Entylomatales</taxon>
        <taxon>Entylomatales incertae sedis</taxon>
        <taxon>Tilletiopsis</taxon>
    </lineage>
</organism>
<dbReference type="Proteomes" id="UP000245946">
    <property type="component" value="Unassembled WGS sequence"/>
</dbReference>
<evidence type="ECO:0008006" key="11">
    <source>
        <dbReference type="Google" id="ProtNLM"/>
    </source>
</evidence>
<evidence type="ECO:0000256" key="3">
    <source>
        <dbReference type="ARBA" id="ARBA00022771"/>
    </source>
</evidence>
<evidence type="ECO:0000256" key="1">
    <source>
        <dbReference type="ARBA" id="ARBA00022679"/>
    </source>
</evidence>
<feature type="domain" description="C3H1-type" evidence="8">
    <location>
        <begin position="50"/>
        <end position="77"/>
    </location>
</feature>
<dbReference type="PROSITE" id="PS50103">
    <property type="entry name" value="ZF_C3H1"/>
    <property type="match status" value="2"/>
</dbReference>
<feature type="compositionally biased region" description="Low complexity" evidence="6">
    <location>
        <begin position="378"/>
        <end position="391"/>
    </location>
</feature>
<gene>
    <name evidence="9" type="ORF">FA09DRAFT_330935</name>
</gene>
<dbReference type="SMART" id="SM00184">
    <property type="entry name" value="RING"/>
    <property type="match status" value="1"/>
</dbReference>